<proteinExistence type="predicted"/>
<name>A0A8C6TCH1_9GOBI</name>
<dbReference type="AlphaFoldDB" id="A0A8C6TCH1"/>
<protein>
    <submittedName>
        <fullName evidence="1">Uncharacterized protein</fullName>
    </submittedName>
</protein>
<dbReference type="GO" id="GO:0047017">
    <property type="term" value="F:prostaglandin F synthase activity"/>
    <property type="evidence" value="ECO:0007669"/>
    <property type="project" value="TreeGrafter"/>
</dbReference>
<accession>A0A8C6TCH1</accession>
<evidence type="ECO:0000313" key="2">
    <source>
        <dbReference type="Proteomes" id="UP000694523"/>
    </source>
</evidence>
<dbReference type="GO" id="GO:0001516">
    <property type="term" value="P:prostaglandin biosynthetic process"/>
    <property type="evidence" value="ECO:0007669"/>
    <property type="project" value="TreeGrafter"/>
</dbReference>
<dbReference type="InterPro" id="IPR036249">
    <property type="entry name" value="Thioredoxin-like_sf"/>
</dbReference>
<dbReference type="PANTHER" id="PTHR28630:SF32">
    <property type="entry name" value="SELENOPROTEIN L"/>
    <property type="match status" value="1"/>
</dbReference>
<dbReference type="CDD" id="cd02970">
    <property type="entry name" value="PRX_like2"/>
    <property type="match status" value="1"/>
</dbReference>
<reference evidence="1" key="1">
    <citation type="submission" date="2025-08" db="UniProtKB">
        <authorList>
            <consortium name="Ensembl"/>
        </authorList>
    </citation>
    <scope>IDENTIFICATION</scope>
</reference>
<dbReference type="SUPFAM" id="SSF52833">
    <property type="entry name" value="Thioredoxin-like"/>
    <property type="match status" value="1"/>
</dbReference>
<dbReference type="InterPro" id="IPR032801">
    <property type="entry name" value="PXL2A/B/C"/>
</dbReference>
<keyword evidence="2" id="KW-1185">Reference proteome</keyword>
<dbReference type="Pfam" id="PF13911">
    <property type="entry name" value="AhpC-TSA_2"/>
    <property type="match status" value="1"/>
</dbReference>
<dbReference type="Ensembl" id="ENSNMLT00000021356.1">
    <property type="protein sequence ID" value="ENSNMLP00000019001.1"/>
    <property type="gene ID" value="ENSNMLG00000012472.1"/>
</dbReference>
<sequence>MEEPAAAQEVDSKALSHVAALKSFTEKGKCLLELAEKQSKEGSLQDYIRLQIRIEKKQSLLGLIDAAAELFRSLSVKTLKDAEELWKSHSGSTELANALRGFEELEVQWDSFLQRLDQDLQLGPQTEQRHPHSISPHLPLTCARSGREVMLGDFLQKDEKLLLVLIRQFACLFCRLHLKELHKNQKLLLSQGVRVVVVSFGCRDGAAHWIKETGCAYDLLLDPQRQLYIAFSLGSSLWKVLNFRNMLVYGEHVAQDMEFPKEQPSIQDDMFQLGGDFVLNEHGTVLFSHSCQSPIDRPSVYRILSGINS</sequence>
<evidence type="ECO:0000313" key="1">
    <source>
        <dbReference type="Ensembl" id="ENSNMLP00000019001.1"/>
    </source>
</evidence>
<dbReference type="Proteomes" id="UP000694523">
    <property type="component" value="Unplaced"/>
</dbReference>
<organism evidence="1 2">
    <name type="scientific">Neogobius melanostomus</name>
    <name type="common">round goby</name>
    <dbReference type="NCBI Taxonomy" id="47308"/>
    <lineage>
        <taxon>Eukaryota</taxon>
        <taxon>Metazoa</taxon>
        <taxon>Chordata</taxon>
        <taxon>Craniata</taxon>
        <taxon>Vertebrata</taxon>
        <taxon>Euteleostomi</taxon>
        <taxon>Actinopterygii</taxon>
        <taxon>Neopterygii</taxon>
        <taxon>Teleostei</taxon>
        <taxon>Neoteleostei</taxon>
        <taxon>Acanthomorphata</taxon>
        <taxon>Gobiaria</taxon>
        <taxon>Gobiiformes</taxon>
        <taxon>Gobioidei</taxon>
        <taxon>Gobiidae</taxon>
        <taxon>Benthophilinae</taxon>
        <taxon>Neogobiini</taxon>
        <taxon>Neogobius</taxon>
    </lineage>
</organism>
<reference evidence="1" key="2">
    <citation type="submission" date="2025-09" db="UniProtKB">
        <authorList>
            <consortium name="Ensembl"/>
        </authorList>
    </citation>
    <scope>IDENTIFICATION</scope>
</reference>
<dbReference type="Gene3D" id="3.40.30.10">
    <property type="entry name" value="Glutaredoxin"/>
    <property type="match status" value="1"/>
</dbReference>
<dbReference type="NCBIfam" id="NF040769">
    <property type="entry name" value="SelL_rel_redox"/>
    <property type="match status" value="1"/>
</dbReference>
<dbReference type="PANTHER" id="PTHR28630">
    <property type="match status" value="1"/>
</dbReference>